<dbReference type="AlphaFoldDB" id="A0A1G2Q0P5"/>
<dbReference type="Proteomes" id="UP000177865">
    <property type="component" value="Unassembled WGS sequence"/>
</dbReference>
<sequence length="173" mass="19411">MTINMSQKILKEKLEAVRDLVDECLKELGSNGESASPRGVAPAEARQKPTTDKSLNIVNKVGDCGETDAIQKEILDKRGAEGRVLLSFYISYKYLKNEWLTSGDVEKITSDLGVKIDKKNASNYLTTFRKYLESGATRKRGQPTPYRLNRNGAKRFEEIINAKESRKGHREGS</sequence>
<name>A0A1G2Q0P5_9BACT</name>
<evidence type="ECO:0000313" key="2">
    <source>
        <dbReference type="EMBL" id="OHA54147.1"/>
    </source>
</evidence>
<comment type="caution">
    <text evidence="2">The sequence shown here is derived from an EMBL/GenBank/DDBJ whole genome shotgun (WGS) entry which is preliminary data.</text>
</comment>
<proteinExistence type="predicted"/>
<gene>
    <name evidence="2" type="ORF">A2991_02635</name>
</gene>
<feature type="region of interest" description="Disordered" evidence="1">
    <location>
        <begin position="29"/>
        <end position="50"/>
    </location>
</feature>
<evidence type="ECO:0000256" key="1">
    <source>
        <dbReference type="SAM" id="MobiDB-lite"/>
    </source>
</evidence>
<dbReference type="EMBL" id="MHSZ01000001">
    <property type="protein sequence ID" value="OHA54147.1"/>
    <property type="molecule type" value="Genomic_DNA"/>
</dbReference>
<evidence type="ECO:0000313" key="3">
    <source>
        <dbReference type="Proteomes" id="UP000177865"/>
    </source>
</evidence>
<accession>A0A1G2Q0P5</accession>
<organism evidence="2 3">
    <name type="scientific">Candidatus Terrybacteria bacterium RIFCSPLOWO2_01_FULL_58_14</name>
    <dbReference type="NCBI Taxonomy" id="1802369"/>
    <lineage>
        <taxon>Bacteria</taxon>
        <taxon>Candidatus Terryibacteriota</taxon>
    </lineage>
</organism>
<protein>
    <submittedName>
        <fullName evidence="2">Uncharacterized protein</fullName>
    </submittedName>
</protein>
<reference evidence="2 3" key="1">
    <citation type="journal article" date="2016" name="Nat. Commun.">
        <title>Thousands of microbial genomes shed light on interconnected biogeochemical processes in an aquifer system.</title>
        <authorList>
            <person name="Anantharaman K."/>
            <person name="Brown C.T."/>
            <person name="Hug L.A."/>
            <person name="Sharon I."/>
            <person name="Castelle C.J."/>
            <person name="Probst A.J."/>
            <person name="Thomas B.C."/>
            <person name="Singh A."/>
            <person name="Wilkins M.J."/>
            <person name="Karaoz U."/>
            <person name="Brodie E.L."/>
            <person name="Williams K.H."/>
            <person name="Hubbard S.S."/>
            <person name="Banfield J.F."/>
        </authorList>
    </citation>
    <scope>NUCLEOTIDE SEQUENCE [LARGE SCALE GENOMIC DNA]</scope>
</reference>